<dbReference type="NCBIfam" id="TIGR01509">
    <property type="entry name" value="HAD-SF-IA-v3"/>
    <property type="match status" value="1"/>
</dbReference>
<evidence type="ECO:0000313" key="6">
    <source>
        <dbReference type="EMBL" id="MCM1982025.1"/>
    </source>
</evidence>
<keyword evidence="7" id="KW-1185">Reference proteome</keyword>
<protein>
    <submittedName>
        <fullName evidence="6">HAD family phosphatase</fullName>
    </submittedName>
</protein>
<evidence type="ECO:0000256" key="3">
    <source>
        <dbReference type="ARBA" id="ARBA00022723"/>
    </source>
</evidence>
<keyword evidence="5" id="KW-0119">Carbohydrate metabolism</keyword>
<dbReference type="InterPro" id="IPR006439">
    <property type="entry name" value="HAD-SF_hydro_IA"/>
</dbReference>
<dbReference type="PRINTS" id="PR00413">
    <property type="entry name" value="HADHALOGNASE"/>
</dbReference>
<organism evidence="6 7">
    <name type="scientific">Lyngbya confervoides BDU141951</name>
    <dbReference type="NCBI Taxonomy" id="1574623"/>
    <lineage>
        <taxon>Bacteria</taxon>
        <taxon>Bacillati</taxon>
        <taxon>Cyanobacteriota</taxon>
        <taxon>Cyanophyceae</taxon>
        <taxon>Oscillatoriophycideae</taxon>
        <taxon>Oscillatoriales</taxon>
        <taxon>Microcoleaceae</taxon>
        <taxon>Lyngbya</taxon>
    </lineage>
</organism>
<dbReference type="Gene3D" id="1.10.150.240">
    <property type="entry name" value="Putative phosphatase, domain 2"/>
    <property type="match status" value="1"/>
</dbReference>
<dbReference type="CDD" id="cd07505">
    <property type="entry name" value="HAD_BPGM-like"/>
    <property type="match status" value="1"/>
</dbReference>
<dbReference type="Proteomes" id="UP000031561">
    <property type="component" value="Unassembled WGS sequence"/>
</dbReference>
<dbReference type="PANTHER" id="PTHR46193">
    <property type="entry name" value="6-PHOSPHOGLUCONATE PHOSPHATASE"/>
    <property type="match status" value="1"/>
</dbReference>
<dbReference type="AlphaFoldDB" id="A0ABD4T082"/>
<evidence type="ECO:0000256" key="4">
    <source>
        <dbReference type="ARBA" id="ARBA00022842"/>
    </source>
</evidence>
<sequence>MSRPLQALIFDMDGVICDTMPYHLEAWRQYIQTIPDLAGISRDRLQQLGGKRNHELLSDLLAAPVDEADLFCWGMEKEALYRDLIRDNIQFLPGLLPFLKQAQSQGLQLGLGTSACEENVELLLGHKNLDRFFAAQVTELDVELGKPDPECYLLVADQLGVAPAHCLVFEDAVAGVQSARNAGMRCWGVTTTQSPEVLLAAGAECCIQDFRDRRLQALLANDWAADDWA</sequence>
<dbReference type="SFLD" id="SFLDS00003">
    <property type="entry name" value="Haloacid_Dehalogenase"/>
    <property type="match status" value="1"/>
</dbReference>
<evidence type="ECO:0000256" key="5">
    <source>
        <dbReference type="ARBA" id="ARBA00023277"/>
    </source>
</evidence>
<dbReference type="SUPFAM" id="SSF56784">
    <property type="entry name" value="HAD-like"/>
    <property type="match status" value="1"/>
</dbReference>
<dbReference type="InterPro" id="IPR051600">
    <property type="entry name" value="Beta-PGM-like"/>
</dbReference>
<dbReference type="InterPro" id="IPR023214">
    <property type="entry name" value="HAD_sf"/>
</dbReference>
<evidence type="ECO:0000256" key="2">
    <source>
        <dbReference type="ARBA" id="ARBA00006171"/>
    </source>
</evidence>
<dbReference type="SFLD" id="SFLDG01135">
    <property type="entry name" value="C1.5.6:_HAD__Beta-PGM__Phospha"/>
    <property type="match status" value="1"/>
</dbReference>
<evidence type="ECO:0000313" key="7">
    <source>
        <dbReference type="Proteomes" id="UP000031561"/>
    </source>
</evidence>
<dbReference type="GO" id="GO:0003824">
    <property type="term" value="F:catalytic activity"/>
    <property type="evidence" value="ECO:0007669"/>
    <property type="project" value="UniProtKB-ARBA"/>
</dbReference>
<dbReference type="Gene3D" id="3.40.50.1000">
    <property type="entry name" value="HAD superfamily/HAD-like"/>
    <property type="match status" value="1"/>
</dbReference>
<comment type="cofactor">
    <cofactor evidence="1">
        <name>Mg(2+)</name>
        <dbReference type="ChEBI" id="CHEBI:18420"/>
    </cofactor>
</comment>
<comment type="caution">
    <text evidence="6">The sequence shown here is derived from an EMBL/GenBank/DDBJ whole genome shotgun (WGS) entry which is preliminary data.</text>
</comment>
<dbReference type="RefSeq" id="WP_166280383.1">
    <property type="nucleotide sequence ID" value="NZ_JTHE03000027.1"/>
</dbReference>
<dbReference type="GO" id="GO:0046872">
    <property type="term" value="F:metal ion binding"/>
    <property type="evidence" value="ECO:0007669"/>
    <property type="project" value="UniProtKB-KW"/>
</dbReference>
<keyword evidence="3" id="KW-0479">Metal-binding</keyword>
<evidence type="ECO:0000256" key="1">
    <source>
        <dbReference type="ARBA" id="ARBA00001946"/>
    </source>
</evidence>
<dbReference type="InterPro" id="IPR023198">
    <property type="entry name" value="PGP-like_dom2"/>
</dbReference>
<dbReference type="EMBL" id="JTHE03000027">
    <property type="protein sequence ID" value="MCM1982025.1"/>
    <property type="molecule type" value="Genomic_DNA"/>
</dbReference>
<accession>A0ABD4T082</accession>
<dbReference type="SFLD" id="SFLDG01129">
    <property type="entry name" value="C1.5:_HAD__Beta-PGM__Phosphata"/>
    <property type="match status" value="1"/>
</dbReference>
<dbReference type="PANTHER" id="PTHR46193:SF18">
    <property type="entry name" value="HEXITOL PHOSPHATASE B"/>
    <property type="match status" value="1"/>
</dbReference>
<dbReference type="Pfam" id="PF00702">
    <property type="entry name" value="Hydrolase"/>
    <property type="match status" value="1"/>
</dbReference>
<reference evidence="6 7" key="1">
    <citation type="journal article" date="2015" name="Genome Announc.">
        <title>Draft Genome Sequence of Filamentous Marine Cyanobacterium Lyngbya confervoides Strain BDU141951.</title>
        <authorList>
            <person name="Chandrababunaidu M.M."/>
            <person name="Sen D."/>
            <person name="Tripathy S."/>
        </authorList>
    </citation>
    <scope>NUCLEOTIDE SEQUENCE [LARGE SCALE GENOMIC DNA]</scope>
    <source>
        <strain evidence="6 7">BDU141951</strain>
    </source>
</reference>
<dbReference type="InterPro" id="IPR036412">
    <property type="entry name" value="HAD-like_sf"/>
</dbReference>
<gene>
    <name evidence="6" type="ORF">QQ91_0004155</name>
</gene>
<comment type="similarity">
    <text evidence="2">Belongs to the HAD-like hydrolase superfamily. CbbY/CbbZ/Gph/YieH family.</text>
</comment>
<proteinExistence type="inferred from homology"/>
<name>A0ABD4T082_9CYAN</name>
<keyword evidence="4" id="KW-0460">Magnesium</keyword>